<protein>
    <recommendedName>
        <fullName evidence="7">Fructose-1,6-bisphosphatase</fullName>
    </recommendedName>
</protein>
<gene>
    <name evidence="11" type="primary">glpX</name>
    <name evidence="11" type="ORF">C0186_00200</name>
</gene>
<comment type="cofactor">
    <cofactor evidence="8">
        <name>Mn(2+)</name>
        <dbReference type="ChEBI" id="CHEBI:29035"/>
    </cofactor>
</comment>
<dbReference type="PANTHER" id="PTHR30447">
    <property type="entry name" value="FRUCTOSE-1,6-BISPHOSPHATASE CLASS 2"/>
    <property type="match status" value="1"/>
</dbReference>
<dbReference type="PIRSF" id="PIRSF004532">
    <property type="entry name" value="GlpX"/>
    <property type="match status" value="1"/>
</dbReference>
<feature type="binding site" evidence="8">
    <location>
        <position position="85"/>
    </location>
    <ligand>
        <name>Mn(2+)</name>
        <dbReference type="ChEBI" id="CHEBI:29035"/>
        <label>2</label>
    </ligand>
</feature>
<evidence type="ECO:0000256" key="4">
    <source>
        <dbReference type="ARBA" id="ARBA00022801"/>
    </source>
</evidence>
<keyword evidence="4" id="KW-0378">Hydrolase</keyword>
<comment type="caution">
    <text evidence="11">The sequence shown here is derived from an EMBL/GenBank/DDBJ whole genome shotgun (WGS) entry which is preliminary data.</text>
</comment>
<dbReference type="GO" id="GO:0030388">
    <property type="term" value="P:fructose 1,6-bisphosphate metabolic process"/>
    <property type="evidence" value="ECO:0007669"/>
    <property type="project" value="TreeGrafter"/>
</dbReference>
<dbReference type="Pfam" id="PF03320">
    <property type="entry name" value="FBPase_glpX"/>
    <property type="match status" value="1"/>
</dbReference>
<evidence type="ECO:0000256" key="1">
    <source>
        <dbReference type="ARBA" id="ARBA00001273"/>
    </source>
</evidence>
<dbReference type="FunFam" id="3.40.190.90:FF:000001">
    <property type="entry name" value="Fructose-1,6-bisphosphatase"/>
    <property type="match status" value="1"/>
</dbReference>
<feature type="binding site" evidence="9">
    <location>
        <begin position="164"/>
        <end position="166"/>
    </location>
    <ligand>
        <name>substrate</name>
    </ligand>
</feature>
<feature type="binding site" evidence="9">
    <location>
        <begin position="186"/>
        <end position="188"/>
    </location>
    <ligand>
        <name>substrate</name>
    </ligand>
</feature>
<dbReference type="Proteomes" id="UP000242288">
    <property type="component" value="Unassembled WGS sequence"/>
</dbReference>
<dbReference type="EMBL" id="PNIO01000003">
    <property type="protein sequence ID" value="PMP72804.1"/>
    <property type="molecule type" value="Genomic_DNA"/>
</dbReference>
<name>A0A2J6WQZ6_9BACT</name>
<evidence type="ECO:0000256" key="5">
    <source>
        <dbReference type="ARBA" id="ARBA00023211"/>
    </source>
</evidence>
<dbReference type="GO" id="GO:0042132">
    <property type="term" value="F:fructose 1,6-bisphosphate 1-phosphatase activity"/>
    <property type="evidence" value="ECO:0007669"/>
    <property type="project" value="UniProtKB-EC"/>
</dbReference>
<feature type="binding site" evidence="8">
    <location>
        <position position="213"/>
    </location>
    <ligand>
        <name>Mn(2+)</name>
        <dbReference type="ChEBI" id="CHEBI:29035"/>
        <label>2</label>
    </ligand>
</feature>
<dbReference type="PROSITE" id="PS50943">
    <property type="entry name" value="HTH_CROC1"/>
    <property type="match status" value="1"/>
</dbReference>
<feature type="binding site" evidence="8">
    <location>
        <position position="57"/>
    </location>
    <ligand>
        <name>Mn(2+)</name>
        <dbReference type="ChEBI" id="CHEBI:29035"/>
        <label>1</label>
    </ligand>
</feature>
<sequence>MNSSLTPAILKVCELAAIEAARLMGKGDRKEADQAAVTAMRKALNDLPIKGRIVIGEGERDEAPMLYIGEEVGNATGPEVDIAVDPLEGTNLCATGMPNALTVMAVTERNGLLHCPDTYMEKLVVRPQAKGMVDIRKSVKENLQALAKALGRDIDDLVVVVLDRPRHENLIKEIRAAGARIKLISDGDITPAIAATVEGTGIHALMGIGGAPEGVLSAAAVKSLGGEMQARMRWRNEEEKKRAISYGMDIDEDKVYTLDDLVPSDDIIFVATGVTKGDLLNGVRFFGGGARTHSIVIESYQKIVRFVDTIHIFDKLVRITL</sequence>
<comment type="catalytic activity">
    <reaction evidence="1">
        <text>beta-D-fructose 1,6-bisphosphate + H2O = beta-D-fructose 6-phosphate + phosphate</text>
        <dbReference type="Rhea" id="RHEA:11064"/>
        <dbReference type="ChEBI" id="CHEBI:15377"/>
        <dbReference type="ChEBI" id="CHEBI:32966"/>
        <dbReference type="ChEBI" id="CHEBI:43474"/>
        <dbReference type="ChEBI" id="CHEBI:57634"/>
        <dbReference type="EC" id="3.1.3.11"/>
    </reaction>
</comment>
<reference evidence="11 12" key="1">
    <citation type="submission" date="2018-01" db="EMBL/GenBank/DDBJ databases">
        <title>Metagenomic assembled genomes from two thermal pools in the Uzon Caldera, Kamchatka, Russia.</title>
        <authorList>
            <person name="Wilkins L."/>
            <person name="Ettinger C."/>
        </authorList>
    </citation>
    <scope>NUCLEOTIDE SEQUENCE [LARGE SCALE GENOMIC DNA]</scope>
    <source>
        <strain evidence="11">ZAV-04</strain>
    </source>
</reference>
<keyword evidence="6 7" id="KW-0119">Carbohydrate metabolism</keyword>
<dbReference type="PANTHER" id="PTHR30447:SF0">
    <property type="entry name" value="FRUCTOSE-1,6-BISPHOSPHATASE 1 CLASS 2-RELATED"/>
    <property type="match status" value="1"/>
</dbReference>
<dbReference type="InterPro" id="IPR001387">
    <property type="entry name" value="Cro/C1-type_HTH"/>
</dbReference>
<evidence type="ECO:0000313" key="12">
    <source>
        <dbReference type="Proteomes" id="UP000242288"/>
    </source>
</evidence>
<feature type="binding site" evidence="9">
    <location>
        <begin position="88"/>
        <end position="90"/>
    </location>
    <ligand>
        <name>substrate</name>
    </ligand>
</feature>
<evidence type="ECO:0000256" key="8">
    <source>
        <dbReference type="PIRSR" id="PIRSR004532-1"/>
    </source>
</evidence>
<proteinExistence type="inferred from homology"/>
<dbReference type="Gene3D" id="3.40.190.90">
    <property type="match status" value="1"/>
</dbReference>
<feature type="binding site" evidence="9">
    <location>
        <position position="210"/>
    </location>
    <ligand>
        <name>substrate</name>
    </ligand>
</feature>
<dbReference type="GO" id="GO:0005829">
    <property type="term" value="C:cytosol"/>
    <property type="evidence" value="ECO:0007669"/>
    <property type="project" value="TreeGrafter"/>
</dbReference>
<evidence type="ECO:0000256" key="7">
    <source>
        <dbReference type="PIRNR" id="PIRNR004532"/>
    </source>
</evidence>
<dbReference type="InterPro" id="IPR004464">
    <property type="entry name" value="FBPase_class-2/SBPase"/>
</dbReference>
<keyword evidence="5 8" id="KW-0464">Manganese</keyword>
<evidence type="ECO:0000256" key="6">
    <source>
        <dbReference type="ARBA" id="ARBA00023277"/>
    </source>
</evidence>
<dbReference type="GO" id="GO:0006071">
    <property type="term" value="P:glycerol metabolic process"/>
    <property type="evidence" value="ECO:0007669"/>
    <property type="project" value="InterPro"/>
</dbReference>
<feature type="binding site" evidence="8">
    <location>
        <position position="88"/>
    </location>
    <ligand>
        <name>Mn(2+)</name>
        <dbReference type="ChEBI" id="CHEBI:29035"/>
        <label>2</label>
    </ligand>
</feature>
<evidence type="ECO:0000256" key="2">
    <source>
        <dbReference type="ARBA" id="ARBA00008989"/>
    </source>
</evidence>
<keyword evidence="3 8" id="KW-0479">Metal-binding</keyword>
<evidence type="ECO:0000259" key="10">
    <source>
        <dbReference type="PROSITE" id="PS50943"/>
    </source>
</evidence>
<feature type="binding site" evidence="8">
    <location>
        <position position="33"/>
    </location>
    <ligand>
        <name>Mn(2+)</name>
        <dbReference type="ChEBI" id="CHEBI:29035"/>
        <label>1</label>
    </ligand>
</feature>
<dbReference type="AlphaFoldDB" id="A0A2J6WQZ6"/>
<evidence type="ECO:0000256" key="3">
    <source>
        <dbReference type="ARBA" id="ARBA00022723"/>
    </source>
</evidence>
<evidence type="ECO:0000256" key="9">
    <source>
        <dbReference type="PIRSR" id="PIRSR004532-2"/>
    </source>
</evidence>
<dbReference type="CDD" id="cd01516">
    <property type="entry name" value="FBPase_glpX"/>
    <property type="match status" value="1"/>
</dbReference>
<feature type="binding site" evidence="9">
    <location>
        <position position="119"/>
    </location>
    <ligand>
        <name>substrate</name>
    </ligand>
</feature>
<organism evidence="11 12">
    <name type="scientific">Thermodesulfovibrio aggregans</name>
    <dbReference type="NCBI Taxonomy" id="86166"/>
    <lineage>
        <taxon>Bacteria</taxon>
        <taxon>Pseudomonadati</taxon>
        <taxon>Nitrospirota</taxon>
        <taxon>Thermodesulfovibrionia</taxon>
        <taxon>Thermodesulfovibrionales</taxon>
        <taxon>Thermodesulfovibrionaceae</taxon>
        <taxon>Thermodesulfovibrio</taxon>
    </lineage>
</organism>
<dbReference type="Gene3D" id="3.30.540.10">
    <property type="entry name" value="Fructose-1,6-Bisphosphatase, subunit A, domain 1"/>
    <property type="match status" value="1"/>
</dbReference>
<comment type="similarity">
    <text evidence="2 7">Belongs to the FBPase class 2 family.</text>
</comment>
<dbReference type="NCBIfam" id="TIGR00330">
    <property type="entry name" value="glpX"/>
    <property type="match status" value="1"/>
</dbReference>
<feature type="domain" description="HTH cro/C1-type" evidence="10">
    <location>
        <begin position="141"/>
        <end position="157"/>
    </location>
</feature>
<evidence type="ECO:0000313" key="11">
    <source>
        <dbReference type="EMBL" id="PMP72804.1"/>
    </source>
</evidence>
<dbReference type="GO" id="GO:0006094">
    <property type="term" value="P:gluconeogenesis"/>
    <property type="evidence" value="ECO:0007669"/>
    <property type="project" value="InterPro"/>
</dbReference>
<accession>A0A2J6WQZ6</accession>
<dbReference type="GO" id="GO:0046872">
    <property type="term" value="F:metal ion binding"/>
    <property type="evidence" value="ECO:0007669"/>
    <property type="project" value="UniProtKB-KW"/>
</dbReference>
<dbReference type="SUPFAM" id="SSF56655">
    <property type="entry name" value="Carbohydrate phosphatase"/>
    <property type="match status" value="1"/>
</dbReference>